<dbReference type="NCBIfam" id="TIGR01167">
    <property type="entry name" value="LPXTG_anchor"/>
    <property type="match status" value="1"/>
</dbReference>
<feature type="chain" id="PRO_5021980360" evidence="3">
    <location>
        <begin position="35"/>
        <end position="775"/>
    </location>
</feature>
<keyword evidence="2" id="KW-1133">Transmembrane helix</keyword>
<organism evidence="5 6">
    <name type="scientific">Stackebrandtia albiflava</name>
    <dbReference type="NCBI Taxonomy" id="406432"/>
    <lineage>
        <taxon>Bacteria</taxon>
        <taxon>Bacillati</taxon>
        <taxon>Actinomycetota</taxon>
        <taxon>Actinomycetes</taxon>
        <taxon>Glycomycetales</taxon>
        <taxon>Glycomycetaceae</taxon>
        <taxon>Stackebrandtia</taxon>
    </lineage>
</organism>
<dbReference type="InterPro" id="IPR013783">
    <property type="entry name" value="Ig-like_fold"/>
</dbReference>
<proteinExistence type="predicted"/>
<dbReference type="RefSeq" id="WP_147141009.1">
    <property type="nucleotide sequence ID" value="NZ_BAABIJ010000003.1"/>
</dbReference>
<evidence type="ECO:0000256" key="2">
    <source>
        <dbReference type="SAM" id="Phobius"/>
    </source>
</evidence>
<accession>A0A562UXT8</accession>
<feature type="domain" description="DUF11" evidence="4">
    <location>
        <begin position="598"/>
        <end position="713"/>
    </location>
</feature>
<dbReference type="PROSITE" id="PS51318">
    <property type="entry name" value="TAT"/>
    <property type="match status" value="1"/>
</dbReference>
<dbReference type="GO" id="GO:0005975">
    <property type="term" value="P:carbohydrate metabolic process"/>
    <property type="evidence" value="ECO:0007669"/>
    <property type="project" value="UniProtKB-ARBA"/>
</dbReference>
<sequence>MSLNRRFMRRASALVGATALGLGVVAVAAAPAQADDTVDLSVWVPTATATADSGGKDVRVVVGNDVSATATATGVTLEFQLPKAKDAGEITLSDEFASRCTINNAGTKGSCELDDIAPGAVQNLKVFTVHPSEPGEYDRPLIGRVNVSVTADQADAFEDDNSDVLIARIAKGEGVDLAVWADRDIALRPGESGTVDETVLTVSNESGTDVTGLQFFLLLPQPVRFTDVPQGCTVSEELADVQCVWPDVSIPAGGEFPLAGEYALPFTLPGDAPFNVKLGPAMGAFNAYDQVEPTGSETLVIESASAAEQVRVETGAGEEPTTFSTAEAEPRNPYEDNWVEFAVFSYEDRADLAVGVPTISGSVGTTVTVPVTVVNHGPIATASHRVEARIPSYARITAAPKGCTVRGETETEFVCQTDTALEAGAQVVYTATVELVSAPEQSEFGMAIVAGANEDPYLLNNSAFFAVESIENRADLALSVGDVSGNPGDVLNLDFTVVNNGPAADQGFSLLALIPSHAEVGELPAGCRPGGVGVTCTSGESLEVGGSVTFTIPVTIVEAPAEQESGIASVLGNAPDPVEDNNTATFLVGATENRADLSITVSDFSGKVDDTIAGLVTVTNDGPATVTGYEVLFDVPEHAALAETPAGCEDVGDGVTLIWCGVTEPLAPGESRDIEITLTLTAAPEEQLPGNAAVFSMAHPDTDETDNLTQYTVYAETEPEVPGPGGPGEDPDPQLPVTGVSLSTAVVGAALVAALGAAALFVTKRRRRSTTYGDQ</sequence>
<dbReference type="AlphaFoldDB" id="A0A562UXT8"/>
<evidence type="ECO:0000313" key="5">
    <source>
        <dbReference type="EMBL" id="TWJ10460.1"/>
    </source>
</evidence>
<keyword evidence="2" id="KW-0812">Transmembrane</keyword>
<dbReference type="OrthoDB" id="3584537at2"/>
<dbReference type="InterPro" id="IPR001434">
    <property type="entry name" value="OmcB-like_DUF11"/>
</dbReference>
<dbReference type="InterPro" id="IPR006311">
    <property type="entry name" value="TAT_signal"/>
</dbReference>
<dbReference type="Proteomes" id="UP000321617">
    <property type="component" value="Unassembled WGS sequence"/>
</dbReference>
<feature type="region of interest" description="Disordered" evidence="1">
    <location>
        <begin position="717"/>
        <end position="736"/>
    </location>
</feature>
<evidence type="ECO:0000256" key="1">
    <source>
        <dbReference type="SAM" id="MobiDB-lite"/>
    </source>
</evidence>
<keyword evidence="6" id="KW-1185">Reference proteome</keyword>
<name>A0A562UXT8_9ACTN</name>
<dbReference type="Pfam" id="PF01345">
    <property type="entry name" value="DUF11"/>
    <property type="match status" value="3"/>
</dbReference>
<feature type="domain" description="DUF11" evidence="4">
    <location>
        <begin position="480"/>
        <end position="586"/>
    </location>
</feature>
<gene>
    <name evidence="5" type="ORF">LX16_3877</name>
</gene>
<evidence type="ECO:0000313" key="6">
    <source>
        <dbReference type="Proteomes" id="UP000321617"/>
    </source>
</evidence>
<dbReference type="Gene3D" id="2.60.40.10">
    <property type="entry name" value="Immunoglobulins"/>
    <property type="match status" value="1"/>
</dbReference>
<keyword evidence="3" id="KW-0732">Signal</keyword>
<dbReference type="EMBL" id="VLLL01000007">
    <property type="protein sequence ID" value="TWJ10460.1"/>
    <property type="molecule type" value="Genomic_DNA"/>
</dbReference>
<reference evidence="5 6" key="1">
    <citation type="journal article" date="2013" name="Stand. Genomic Sci.">
        <title>Genomic Encyclopedia of Type Strains, Phase I: The one thousand microbial genomes (KMG-I) project.</title>
        <authorList>
            <person name="Kyrpides N.C."/>
            <person name="Woyke T."/>
            <person name="Eisen J.A."/>
            <person name="Garrity G."/>
            <person name="Lilburn T.G."/>
            <person name="Beck B.J."/>
            <person name="Whitman W.B."/>
            <person name="Hugenholtz P."/>
            <person name="Klenk H.P."/>
        </authorList>
    </citation>
    <scope>NUCLEOTIDE SEQUENCE [LARGE SCALE GENOMIC DNA]</scope>
    <source>
        <strain evidence="5 6">DSM 45044</strain>
    </source>
</reference>
<evidence type="ECO:0000259" key="4">
    <source>
        <dbReference type="Pfam" id="PF01345"/>
    </source>
</evidence>
<feature type="transmembrane region" description="Helical" evidence="2">
    <location>
        <begin position="740"/>
        <end position="762"/>
    </location>
</feature>
<protein>
    <submittedName>
        <fullName evidence="5">LPXTG-motif cell wall-anchored protein</fullName>
    </submittedName>
</protein>
<comment type="caution">
    <text evidence="5">The sequence shown here is derived from an EMBL/GenBank/DDBJ whole genome shotgun (WGS) entry which is preliminary data.</text>
</comment>
<keyword evidence="2" id="KW-0472">Membrane</keyword>
<feature type="signal peptide" evidence="3">
    <location>
        <begin position="1"/>
        <end position="34"/>
    </location>
</feature>
<feature type="domain" description="DUF11" evidence="4">
    <location>
        <begin position="360"/>
        <end position="464"/>
    </location>
</feature>
<evidence type="ECO:0000256" key="3">
    <source>
        <dbReference type="SAM" id="SignalP"/>
    </source>
</evidence>